<dbReference type="PANTHER" id="PTHR30189:SF1">
    <property type="entry name" value="LPS-ASSEMBLY PROTEIN LPTD"/>
    <property type="match status" value="1"/>
</dbReference>
<comment type="caution">
    <text evidence="4">The sequence shown here is derived from an EMBL/GenBank/DDBJ whole genome shotgun (WGS) entry which is preliminary data.</text>
</comment>
<dbReference type="EMBL" id="PQSP01000011">
    <property type="protein sequence ID" value="RUS65579.1"/>
    <property type="molecule type" value="Genomic_DNA"/>
</dbReference>
<dbReference type="AlphaFoldDB" id="A0A433SA53"/>
<comment type="caution">
    <text evidence="1">Lacks conserved residue(s) required for the propagation of feature annotation.</text>
</comment>
<evidence type="ECO:0000313" key="4">
    <source>
        <dbReference type="EMBL" id="RUS65579.1"/>
    </source>
</evidence>
<dbReference type="InterPro" id="IPR007543">
    <property type="entry name" value="LptD_C"/>
</dbReference>
<evidence type="ECO:0000256" key="2">
    <source>
        <dbReference type="SAM" id="MobiDB-lite"/>
    </source>
</evidence>
<dbReference type="Pfam" id="PF04453">
    <property type="entry name" value="LptD"/>
    <property type="match status" value="1"/>
</dbReference>
<keyword evidence="1" id="KW-0732">Signal</keyword>
<evidence type="ECO:0000259" key="3">
    <source>
        <dbReference type="Pfam" id="PF04453"/>
    </source>
</evidence>
<dbReference type="HAMAP" id="MF_01411">
    <property type="entry name" value="LPS_assembly_LptD"/>
    <property type="match status" value="1"/>
</dbReference>
<proteinExistence type="inferred from homology"/>
<name>A0A433SA53_9BURK</name>
<keyword evidence="5" id="KW-1185">Reference proteome</keyword>
<comment type="function">
    <text evidence="1">Together with LptE, is involved in the assembly of lipopolysaccharide (LPS) at the surface of the outer membrane.</text>
</comment>
<organism evidence="4 5">
    <name type="scientific">Saezia sanguinis</name>
    <dbReference type="NCBI Taxonomy" id="1965230"/>
    <lineage>
        <taxon>Bacteria</taxon>
        <taxon>Pseudomonadati</taxon>
        <taxon>Pseudomonadota</taxon>
        <taxon>Betaproteobacteria</taxon>
        <taxon>Burkholderiales</taxon>
        <taxon>Saeziaceae</taxon>
        <taxon>Saezia</taxon>
    </lineage>
</organism>
<reference evidence="4 5" key="1">
    <citation type="submission" date="2018-01" db="EMBL/GenBank/DDBJ databases">
        <title>Saezia sanguinis gen. nov., sp. nov., in the order Burkholderiales isolated from human blood.</title>
        <authorList>
            <person name="Medina-Pascual M.J."/>
            <person name="Valdezate S."/>
            <person name="Monzon S."/>
            <person name="Cuesta I."/>
            <person name="Carrasco G."/>
            <person name="Villalon P."/>
            <person name="Saez-Nieto J.A."/>
        </authorList>
    </citation>
    <scope>NUCLEOTIDE SEQUENCE [LARGE SCALE GENOMIC DNA]</scope>
    <source>
        <strain evidence="4 5">CNM695-12</strain>
    </source>
</reference>
<dbReference type="Proteomes" id="UP000286947">
    <property type="component" value="Unassembled WGS sequence"/>
</dbReference>
<evidence type="ECO:0000313" key="5">
    <source>
        <dbReference type="Proteomes" id="UP000286947"/>
    </source>
</evidence>
<protein>
    <recommendedName>
        <fullName evidence="1">LPS-assembly protein LptD</fullName>
    </recommendedName>
</protein>
<accession>A0A433SA53</accession>
<comment type="similarity">
    <text evidence="1">Belongs to the LptD family.</text>
</comment>
<feature type="compositionally biased region" description="Polar residues" evidence="2">
    <location>
        <begin position="64"/>
        <end position="80"/>
    </location>
</feature>
<feature type="region of interest" description="Disordered" evidence="2">
    <location>
        <begin position="64"/>
        <end position="97"/>
    </location>
</feature>
<gene>
    <name evidence="1 4" type="primary">lptD</name>
    <name evidence="4" type="ORF">CUZ56_02878</name>
</gene>
<feature type="domain" description="LptD C-terminal" evidence="3">
    <location>
        <begin position="412"/>
        <end position="797"/>
    </location>
</feature>
<dbReference type="InterPro" id="IPR050218">
    <property type="entry name" value="LptD"/>
</dbReference>
<dbReference type="PANTHER" id="PTHR30189">
    <property type="entry name" value="LPS-ASSEMBLY PROTEIN"/>
    <property type="match status" value="1"/>
</dbReference>
<comment type="subcellular location">
    <subcellularLocation>
        <location evidence="1">Cell outer membrane</location>
    </subcellularLocation>
</comment>
<dbReference type="GO" id="GO:1990351">
    <property type="term" value="C:transporter complex"/>
    <property type="evidence" value="ECO:0007669"/>
    <property type="project" value="TreeGrafter"/>
</dbReference>
<dbReference type="InterPro" id="IPR020889">
    <property type="entry name" value="LipoPS_assembly_LptD"/>
</dbReference>
<comment type="subunit">
    <text evidence="1">Component of the lipopolysaccharide transport and assembly complex. Interacts with LptE and LptA.</text>
</comment>
<keyword evidence="1" id="KW-0472">Membrane</keyword>
<dbReference type="GO" id="GO:0009279">
    <property type="term" value="C:cell outer membrane"/>
    <property type="evidence" value="ECO:0007669"/>
    <property type="project" value="UniProtKB-SubCell"/>
</dbReference>
<sequence precursor="true">MLFATGVFFANQAQAQPLSPNASKVAVAVQEPIDIVPQIYVAQVSPDYTPAALSASGNLAQATPSKVAVTEQQSGQQRQQLTDDEAHEEQPKNHAAPLVVTAQGHQTRTNAVTKPAVEEAIPGLEAAKVPPPPPGADPDSPPVYVSGEHIDGHADGLVTVTGRGQLIRDMTVVQGEELTYNRQTEVATACQDVRINHNGNVFRGTRAELHIPTYQGHFDEATYQVRLTGAHGQSSQIEFTGKDQMTLHDATYTLCDAKADGEYDWVMTADSVELDFEKDEGVARNAVMRFMGVPILATPWMSFPLSDKRRSGWLVPTFDIDSDNGFTYEQPYYWNIAPNYDATLTPFVMSKRGVGLNTEFRYLEPNYAGTFTGLFLPNDRLRSDGVSISPDQFTQWMERDPQFLAGLLTTPRNRWGYSWQHRQILTRNMSLLGTTDLQLDLNRASDDNYWRDFPRAPSGSLSTRLLNSEGILRSNNGGVSTLVRVQRWQVLQDLDSYITPPFDRTQMRMNYGLTDQYGFDLSVMGDITKFESDRLSDESNENSVRSLLQLSASYPIRHPGWFVVPKVQMLTRYYDFDADIVLESMADNPLLTSDRTTRNRSITLPTFSLDTGLIFERKANLFGTEYVQTLEPRALYTYTPYRDQSMLPLYDTGSYDYNLATLYLDNPYSGYDRIADVNMMTVGVGTRWQNPQTGVEALSLNLAQRLRFANQRVTLDDEPITSRYSDVLLSASTELVHNWRFDALVQYDTDENRSQRSLLMARWKPGQYRVMNFGYRMMHGFSEQVDFSWQWPIGSPWFGSRLPEPSSSGGRWYTVGRINYSLRDSKLVDGILGFEYQSCCWIARVAAERISTGRTEVNTRLSFQLEFTGLSRVGVNPLKTLQDNINHYETIRNERVSRPNGFYLYE</sequence>
<keyword evidence="1" id="KW-0998">Cell outer membrane</keyword>
<evidence type="ECO:0000256" key="1">
    <source>
        <dbReference type="HAMAP-Rule" id="MF_01411"/>
    </source>
</evidence>
<dbReference type="GO" id="GO:0015920">
    <property type="term" value="P:lipopolysaccharide transport"/>
    <property type="evidence" value="ECO:0007669"/>
    <property type="project" value="InterPro"/>
</dbReference>
<dbReference type="GO" id="GO:0043165">
    <property type="term" value="P:Gram-negative-bacterium-type cell outer membrane assembly"/>
    <property type="evidence" value="ECO:0007669"/>
    <property type="project" value="UniProtKB-UniRule"/>
</dbReference>